<comment type="caution">
    <text evidence="2">The sequence shown here is derived from an EMBL/GenBank/DDBJ whole genome shotgun (WGS) entry which is preliminary data.</text>
</comment>
<dbReference type="OrthoDB" id="1928976at2759"/>
<feature type="region of interest" description="Disordered" evidence="1">
    <location>
        <begin position="921"/>
        <end position="970"/>
    </location>
</feature>
<evidence type="ECO:0000313" key="3">
    <source>
        <dbReference type="Proteomes" id="UP000245207"/>
    </source>
</evidence>
<dbReference type="SUPFAM" id="SSF50249">
    <property type="entry name" value="Nucleic acid-binding proteins"/>
    <property type="match status" value="1"/>
</dbReference>
<dbReference type="EMBL" id="PKPP01000107">
    <property type="protein sequence ID" value="PWA97715.1"/>
    <property type="molecule type" value="Genomic_DNA"/>
</dbReference>
<sequence>MNSQNDAVTEHSRFPSTFNIGHAGPPDVRPLVETFNAVGLFTHGCTCVSDGLGELPECNARNCKRKRACISGGCETFSQKRVRHHMDIDARPSGSGTHGHLSHHVQQVTTFSATSTRLPGDAHVSAAPVPHGNTDVGGSSVILDFGAGIIRHEVYADLKGYEFANETVSRVRDTRPCPLDEGLSQCLRVRPKNISAMRHVSQIPRTADAVPSAESNNRLPVTPHVVGAQGVNASSTETFMSPVSSEYRSTSNASTSSHMPRGATHRSQTSSTAFERAGAPDEYIRFGNCSSICSNCHALFWYEERLSWSTRRSGPLYHRCCLGGKVRLLLPRDYPPYIQQLFADPHFLNNIRGYNKMFSMTSLGAAIDESVNVGRGPYVFKVSGQIYHRIGRFCPLSGEPPRFLQLYIFDTRNEVTHRLANFNNNATNVFRPEIVQGLIEVLDAHNALVQLLRTARDKLLEADVPDFKIRLFSVVGSSQHELPTVDEVGAIVFDSGSESVTDFDVVIQRHSGEPECINKLHPAYMSLHFPLLFVFGEQGYHTDLKLVNVPGEHSEGNKYIKETWNFQPTKAWQHPLARTMDSNSVTKEKPYWWRKKWYQEFMGPLLPLPLTATEIPEDEAEQAQTQMRIRDLQAIKPETNALRPFVIEAAITKIDETQGWYFNRCRTCHLKINEGWPHPHCQQPGIPMAPNYTYNFKATLADVTGSIVVTCFSPEANSLLLPVTDLLSYVPDPDPYTLPEIIRDLEHTKKVFTIHIAPGSRRGNTKYILEHAVDAPQPALPDIPPPVQQIHSTTSITEQLPENQTPETPTPQPDEQEVIAVTEMATTEITPPPGTDESIERSERHVQEPSQSVHRQLFPQVSEEDVIQNVPPEVIPTQEIQETLPINIHPPITETVETASVEEHAPLELAPVAEPIQQMEEATPVTAQPTTTDPMQTTTIEEHEPLQPILAQQPPHEPESSHATKKPKHN</sequence>
<feature type="region of interest" description="Disordered" evidence="1">
    <location>
        <begin position="1"/>
        <end position="23"/>
    </location>
</feature>
<feature type="region of interest" description="Disordered" evidence="1">
    <location>
        <begin position="247"/>
        <end position="273"/>
    </location>
</feature>
<organism evidence="2 3">
    <name type="scientific">Artemisia annua</name>
    <name type="common">Sweet wormwood</name>
    <dbReference type="NCBI Taxonomy" id="35608"/>
    <lineage>
        <taxon>Eukaryota</taxon>
        <taxon>Viridiplantae</taxon>
        <taxon>Streptophyta</taxon>
        <taxon>Embryophyta</taxon>
        <taxon>Tracheophyta</taxon>
        <taxon>Spermatophyta</taxon>
        <taxon>Magnoliopsida</taxon>
        <taxon>eudicotyledons</taxon>
        <taxon>Gunneridae</taxon>
        <taxon>Pentapetalae</taxon>
        <taxon>asterids</taxon>
        <taxon>campanulids</taxon>
        <taxon>Asterales</taxon>
        <taxon>Asteraceae</taxon>
        <taxon>Asteroideae</taxon>
        <taxon>Anthemideae</taxon>
        <taxon>Artemisiinae</taxon>
        <taxon>Artemisia</taxon>
    </lineage>
</organism>
<dbReference type="STRING" id="35608.A0A2U1QIB3"/>
<evidence type="ECO:0000313" key="2">
    <source>
        <dbReference type="EMBL" id="PWA97715.1"/>
    </source>
</evidence>
<feature type="compositionally biased region" description="Polar residues" evidence="1">
    <location>
        <begin position="247"/>
        <end position="258"/>
    </location>
</feature>
<keyword evidence="3" id="KW-1185">Reference proteome</keyword>
<dbReference type="PANTHER" id="PTHR45786">
    <property type="entry name" value="DNA BINDING PROTEIN-LIKE"/>
    <property type="match status" value="1"/>
</dbReference>
<reference evidence="2 3" key="1">
    <citation type="journal article" date="2018" name="Mol. Plant">
        <title>The genome of Artemisia annua provides insight into the evolution of Asteraceae family and artemisinin biosynthesis.</title>
        <authorList>
            <person name="Shen Q."/>
            <person name="Zhang L."/>
            <person name="Liao Z."/>
            <person name="Wang S."/>
            <person name="Yan T."/>
            <person name="Shi P."/>
            <person name="Liu M."/>
            <person name="Fu X."/>
            <person name="Pan Q."/>
            <person name="Wang Y."/>
            <person name="Lv Z."/>
            <person name="Lu X."/>
            <person name="Zhang F."/>
            <person name="Jiang W."/>
            <person name="Ma Y."/>
            <person name="Chen M."/>
            <person name="Hao X."/>
            <person name="Li L."/>
            <person name="Tang Y."/>
            <person name="Lv G."/>
            <person name="Zhou Y."/>
            <person name="Sun X."/>
            <person name="Brodelius P.E."/>
            <person name="Rose J.K.C."/>
            <person name="Tang K."/>
        </authorList>
    </citation>
    <scope>NUCLEOTIDE SEQUENCE [LARGE SCALE GENOMIC DNA]</scope>
    <source>
        <strain evidence="3">cv. Huhao1</strain>
        <tissue evidence="2">Leaf</tissue>
    </source>
</reference>
<proteinExistence type="predicted"/>
<dbReference type="PANTHER" id="PTHR45786:SF74">
    <property type="entry name" value="ATP-DEPENDENT DNA HELICASE"/>
    <property type="match status" value="1"/>
</dbReference>
<dbReference type="Gene3D" id="2.40.50.140">
    <property type="entry name" value="Nucleic acid-binding proteins"/>
    <property type="match status" value="1"/>
</dbReference>
<protein>
    <recommendedName>
        <fullName evidence="4">Helitron helicase-like domain-containing protein</fullName>
    </recommendedName>
</protein>
<name>A0A2U1QIB3_ARTAN</name>
<gene>
    <name evidence="2" type="ORF">CTI12_AA026780</name>
</gene>
<feature type="compositionally biased region" description="Low complexity" evidence="1">
    <location>
        <begin position="926"/>
        <end position="939"/>
    </location>
</feature>
<accession>A0A2U1QIB3</accession>
<dbReference type="InterPro" id="IPR012340">
    <property type="entry name" value="NA-bd_OB-fold"/>
</dbReference>
<dbReference type="Proteomes" id="UP000245207">
    <property type="component" value="Unassembled WGS sequence"/>
</dbReference>
<evidence type="ECO:0000256" key="1">
    <source>
        <dbReference type="SAM" id="MobiDB-lite"/>
    </source>
</evidence>
<evidence type="ECO:0008006" key="4">
    <source>
        <dbReference type="Google" id="ProtNLM"/>
    </source>
</evidence>
<dbReference type="AlphaFoldDB" id="A0A2U1QIB3"/>